<proteinExistence type="inferred from homology"/>
<keyword evidence="4 10" id="KW-1133">Transmembrane helix</keyword>
<dbReference type="Pfam" id="PF02537">
    <property type="entry name" value="CRCB"/>
    <property type="match status" value="1"/>
</dbReference>
<feature type="transmembrane region" description="Helical" evidence="10">
    <location>
        <begin position="65"/>
        <end position="83"/>
    </location>
</feature>
<comment type="subcellular location">
    <subcellularLocation>
        <location evidence="1 10">Cell membrane</location>
        <topology evidence="1 10">Multi-pass membrane protein</topology>
    </subcellularLocation>
</comment>
<dbReference type="EMBL" id="SLUN01000001">
    <property type="protein sequence ID" value="TCL77035.1"/>
    <property type="molecule type" value="Genomic_DNA"/>
</dbReference>
<comment type="catalytic activity">
    <reaction evidence="8">
        <text>fluoride(in) = fluoride(out)</text>
        <dbReference type="Rhea" id="RHEA:76159"/>
        <dbReference type="ChEBI" id="CHEBI:17051"/>
    </reaction>
    <physiologicalReaction direction="left-to-right" evidence="8">
        <dbReference type="Rhea" id="RHEA:76160"/>
    </physiologicalReaction>
</comment>
<accession>A0A4R1SBT7</accession>
<keyword evidence="12" id="KW-1185">Reference proteome</keyword>
<dbReference type="InterPro" id="IPR003691">
    <property type="entry name" value="FluC"/>
</dbReference>
<protein>
    <recommendedName>
        <fullName evidence="10">Fluoride-specific ion channel FluC</fullName>
    </recommendedName>
</protein>
<evidence type="ECO:0000256" key="5">
    <source>
        <dbReference type="ARBA" id="ARBA00023136"/>
    </source>
</evidence>
<keyword evidence="10" id="KW-0479">Metal-binding</keyword>
<evidence type="ECO:0000313" key="12">
    <source>
        <dbReference type="Proteomes" id="UP000295008"/>
    </source>
</evidence>
<comment type="similarity">
    <text evidence="7 10">Belongs to the fluoride channel Fluc/FEX (TC 1.A.43) family.</text>
</comment>
<keyword evidence="10" id="KW-0813">Transport</keyword>
<dbReference type="Proteomes" id="UP000295008">
    <property type="component" value="Unassembled WGS sequence"/>
</dbReference>
<evidence type="ECO:0000256" key="1">
    <source>
        <dbReference type="ARBA" id="ARBA00004651"/>
    </source>
</evidence>
<dbReference type="GO" id="GO:0005886">
    <property type="term" value="C:plasma membrane"/>
    <property type="evidence" value="ECO:0007669"/>
    <property type="project" value="UniProtKB-SubCell"/>
</dbReference>
<evidence type="ECO:0000256" key="7">
    <source>
        <dbReference type="ARBA" id="ARBA00035120"/>
    </source>
</evidence>
<evidence type="ECO:0000256" key="3">
    <source>
        <dbReference type="ARBA" id="ARBA00022692"/>
    </source>
</evidence>
<keyword evidence="10" id="KW-0406">Ion transport</keyword>
<dbReference type="HAMAP" id="MF_00454">
    <property type="entry name" value="FluC"/>
    <property type="match status" value="1"/>
</dbReference>
<dbReference type="PANTHER" id="PTHR28259">
    <property type="entry name" value="FLUORIDE EXPORT PROTEIN 1-RELATED"/>
    <property type="match status" value="1"/>
</dbReference>
<evidence type="ECO:0000256" key="4">
    <source>
        <dbReference type="ARBA" id="ARBA00022989"/>
    </source>
</evidence>
<evidence type="ECO:0000256" key="2">
    <source>
        <dbReference type="ARBA" id="ARBA00022475"/>
    </source>
</evidence>
<name>A0A4R1SBT7_HYDET</name>
<reference evidence="11 12" key="1">
    <citation type="submission" date="2019-03" db="EMBL/GenBank/DDBJ databases">
        <title>Genomic Encyclopedia of Type Strains, Phase IV (KMG-IV): sequencing the most valuable type-strain genomes for metagenomic binning, comparative biology and taxonomic classification.</title>
        <authorList>
            <person name="Goeker M."/>
        </authorList>
    </citation>
    <scope>NUCLEOTIDE SEQUENCE [LARGE SCALE GENOMIC DNA]</scope>
    <source>
        <strain evidence="11 12">LX-B</strain>
    </source>
</reference>
<dbReference type="GO" id="GO:0046872">
    <property type="term" value="F:metal ion binding"/>
    <property type="evidence" value="ECO:0007669"/>
    <property type="project" value="UniProtKB-KW"/>
</dbReference>
<comment type="caution">
    <text evidence="11">The sequence shown here is derived from an EMBL/GenBank/DDBJ whole genome shotgun (WGS) entry which is preliminary data.</text>
</comment>
<gene>
    <name evidence="10" type="primary">fluC</name>
    <name evidence="10" type="synonym">crcB</name>
    <name evidence="11" type="ORF">EDC14_1001320</name>
</gene>
<comment type="function">
    <text evidence="9 10">Fluoride-specific ion channel. Important for reducing fluoride concentration in the cell, thus reducing its toxicity.</text>
</comment>
<keyword evidence="2 10" id="KW-1003">Cell membrane</keyword>
<feature type="binding site" evidence="10">
    <location>
        <position position="76"/>
    </location>
    <ligand>
        <name>Na(+)</name>
        <dbReference type="ChEBI" id="CHEBI:29101"/>
        <note>structural</note>
    </ligand>
</feature>
<dbReference type="AlphaFoldDB" id="A0A4R1SBT7"/>
<keyword evidence="10" id="KW-0915">Sodium</keyword>
<dbReference type="NCBIfam" id="TIGR00494">
    <property type="entry name" value="crcB"/>
    <property type="match status" value="1"/>
</dbReference>
<feature type="transmembrane region" description="Helical" evidence="10">
    <location>
        <begin position="95"/>
        <end position="117"/>
    </location>
</feature>
<dbReference type="RefSeq" id="WP_243662754.1">
    <property type="nucleotide sequence ID" value="NZ_SLUN01000001.1"/>
</dbReference>
<dbReference type="GO" id="GO:0062054">
    <property type="term" value="F:fluoride channel activity"/>
    <property type="evidence" value="ECO:0007669"/>
    <property type="project" value="UniProtKB-UniRule"/>
</dbReference>
<evidence type="ECO:0000256" key="6">
    <source>
        <dbReference type="ARBA" id="ARBA00023303"/>
    </source>
</evidence>
<organism evidence="11 12">
    <name type="scientific">Hydrogenispora ethanolica</name>
    <dbReference type="NCBI Taxonomy" id="1082276"/>
    <lineage>
        <taxon>Bacteria</taxon>
        <taxon>Bacillati</taxon>
        <taxon>Bacillota</taxon>
        <taxon>Hydrogenispora</taxon>
    </lineage>
</organism>
<evidence type="ECO:0000256" key="10">
    <source>
        <dbReference type="HAMAP-Rule" id="MF_00454"/>
    </source>
</evidence>
<evidence type="ECO:0000256" key="8">
    <source>
        <dbReference type="ARBA" id="ARBA00035585"/>
    </source>
</evidence>
<keyword evidence="3 10" id="KW-0812">Transmembrane</keyword>
<sequence>MNILLVMIGGGLGSACRYLFSLLAMKWFGNHFPLGTLGVNLSGCFLIGLGFSLAGRNLLSPPIRLLFMTGFLGGLTTFSTYALESANFMGSQLPGALVNIAANNLGGLALVLLGLWLGKTI</sequence>
<feature type="transmembrane region" description="Helical" evidence="10">
    <location>
        <begin position="31"/>
        <end position="53"/>
    </location>
</feature>
<evidence type="ECO:0000256" key="9">
    <source>
        <dbReference type="ARBA" id="ARBA00049940"/>
    </source>
</evidence>
<dbReference type="GO" id="GO:0140114">
    <property type="term" value="P:cellular detoxification of fluoride"/>
    <property type="evidence" value="ECO:0007669"/>
    <property type="project" value="UniProtKB-UniRule"/>
</dbReference>
<keyword evidence="6 10" id="KW-0407">Ion channel</keyword>
<dbReference type="PANTHER" id="PTHR28259:SF1">
    <property type="entry name" value="FLUORIDE EXPORT PROTEIN 1-RELATED"/>
    <property type="match status" value="1"/>
</dbReference>
<comment type="activity regulation">
    <text evidence="10">Na(+) is not transported, but it plays an essential structural role and its presence is essential for fluoride channel function.</text>
</comment>
<keyword evidence="5 10" id="KW-0472">Membrane</keyword>
<feature type="binding site" evidence="10">
    <location>
        <position position="73"/>
    </location>
    <ligand>
        <name>Na(+)</name>
        <dbReference type="ChEBI" id="CHEBI:29101"/>
        <note>structural</note>
    </ligand>
</feature>
<evidence type="ECO:0000313" key="11">
    <source>
        <dbReference type="EMBL" id="TCL77035.1"/>
    </source>
</evidence>